<dbReference type="InterPro" id="IPR000008">
    <property type="entry name" value="C2_dom"/>
</dbReference>
<evidence type="ECO:0000259" key="3">
    <source>
        <dbReference type="PROSITE" id="PS50004"/>
    </source>
</evidence>
<gene>
    <name evidence="4" type="ORF">M569_09959</name>
</gene>
<feature type="domain" description="C2" evidence="3">
    <location>
        <begin position="1"/>
        <end position="67"/>
    </location>
</feature>
<dbReference type="PANTHER" id="PTHR46502:SF15">
    <property type="entry name" value="16 KDA PHLOEM PROTEIN 1"/>
    <property type="match status" value="1"/>
</dbReference>
<keyword evidence="1" id="KW-0479">Metal-binding</keyword>
<proteinExistence type="predicted"/>
<keyword evidence="2" id="KW-0106">Calcium</keyword>
<reference evidence="4 5" key="1">
    <citation type="journal article" date="2013" name="BMC Genomics">
        <title>The miniature genome of a carnivorous plant Genlisea aurea contains a low number of genes and short non-coding sequences.</title>
        <authorList>
            <person name="Leushkin E.V."/>
            <person name="Sutormin R.A."/>
            <person name="Nabieva E.R."/>
            <person name="Penin A.A."/>
            <person name="Kondrashov A.S."/>
            <person name="Logacheva M.D."/>
        </authorList>
    </citation>
    <scope>NUCLEOTIDE SEQUENCE [LARGE SCALE GENOMIC DNA]</scope>
</reference>
<dbReference type="Pfam" id="PF00168">
    <property type="entry name" value="C2"/>
    <property type="match status" value="1"/>
</dbReference>
<accession>S8DP79</accession>
<evidence type="ECO:0000313" key="4">
    <source>
        <dbReference type="EMBL" id="EPS64823.1"/>
    </source>
</evidence>
<dbReference type="AlphaFoldDB" id="S8DP79"/>
<keyword evidence="5" id="KW-1185">Reference proteome</keyword>
<dbReference type="PROSITE" id="PS50004">
    <property type="entry name" value="C2"/>
    <property type="match status" value="1"/>
</dbReference>
<dbReference type="GO" id="GO:0046872">
    <property type="term" value="F:metal ion binding"/>
    <property type="evidence" value="ECO:0007669"/>
    <property type="project" value="UniProtKB-KW"/>
</dbReference>
<protein>
    <recommendedName>
        <fullName evidence="3">C2 domain-containing protein</fullName>
    </recommendedName>
</protein>
<name>S8DP79_9LAMI</name>
<evidence type="ECO:0000256" key="1">
    <source>
        <dbReference type="ARBA" id="ARBA00022723"/>
    </source>
</evidence>
<feature type="non-terminal residue" evidence="4">
    <location>
        <position position="94"/>
    </location>
</feature>
<dbReference type="PANTHER" id="PTHR46502">
    <property type="entry name" value="C2 DOMAIN-CONTAINING"/>
    <property type="match status" value="1"/>
</dbReference>
<sequence>GQGSSPEWNETLKFHVEYPTPDDDNTHKLVIKIMDQDIFSDDEYLGQATIYLKDVIEVGVEKGQGELRPQKYRVVSGDQNYRGEIQVGVTFTVK</sequence>
<dbReference type="SUPFAM" id="SSF49562">
    <property type="entry name" value="C2 domain (Calcium/lipid-binding domain, CaLB)"/>
    <property type="match status" value="1"/>
</dbReference>
<organism evidence="4 5">
    <name type="scientific">Genlisea aurea</name>
    <dbReference type="NCBI Taxonomy" id="192259"/>
    <lineage>
        <taxon>Eukaryota</taxon>
        <taxon>Viridiplantae</taxon>
        <taxon>Streptophyta</taxon>
        <taxon>Embryophyta</taxon>
        <taxon>Tracheophyta</taxon>
        <taxon>Spermatophyta</taxon>
        <taxon>Magnoliopsida</taxon>
        <taxon>eudicotyledons</taxon>
        <taxon>Gunneridae</taxon>
        <taxon>Pentapetalae</taxon>
        <taxon>asterids</taxon>
        <taxon>lamiids</taxon>
        <taxon>Lamiales</taxon>
        <taxon>Lentibulariaceae</taxon>
        <taxon>Genlisea</taxon>
    </lineage>
</organism>
<feature type="non-terminal residue" evidence="4">
    <location>
        <position position="1"/>
    </location>
</feature>
<evidence type="ECO:0000313" key="5">
    <source>
        <dbReference type="Proteomes" id="UP000015453"/>
    </source>
</evidence>
<dbReference type="Gene3D" id="2.60.40.150">
    <property type="entry name" value="C2 domain"/>
    <property type="match status" value="1"/>
</dbReference>
<evidence type="ECO:0000256" key="2">
    <source>
        <dbReference type="ARBA" id="ARBA00022837"/>
    </source>
</evidence>
<dbReference type="Proteomes" id="UP000015453">
    <property type="component" value="Unassembled WGS sequence"/>
</dbReference>
<dbReference type="OrthoDB" id="419768at2759"/>
<dbReference type="InterPro" id="IPR035892">
    <property type="entry name" value="C2_domain_sf"/>
</dbReference>
<comment type="caution">
    <text evidence="4">The sequence shown here is derived from an EMBL/GenBank/DDBJ whole genome shotgun (WGS) entry which is preliminary data.</text>
</comment>
<dbReference type="EMBL" id="AUSU01004586">
    <property type="protein sequence ID" value="EPS64823.1"/>
    <property type="molecule type" value="Genomic_DNA"/>
</dbReference>